<accession>A0A9P1GM57</accession>
<keyword evidence="4" id="KW-1185">Reference proteome</keyword>
<evidence type="ECO:0000313" key="2">
    <source>
        <dbReference type="EMBL" id="CAI4017387.1"/>
    </source>
</evidence>
<gene>
    <name evidence="2" type="ORF">C1SCF055_LOCUS42035</name>
</gene>
<dbReference type="Proteomes" id="UP001152797">
    <property type="component" value="Unassembled WGS sequence"/>
</dbReference>
<evidence type="ECO:0000313" key="4">
    <source>
        <dbReference type="Proteomes" id="UP001152797"/>
    </source>
</evidence>
<dbReference type="EMBL" id="CAMXCT010006633">
    <property type="protein sequence ID" value="CAI4017387.1"/>
    <property type="molecule type" value="Genomic_DNA"/>
</dbReference>
<name>A0A9P1GM57_9DINO</name>
<organism evidence="2">
    <name type="scientific">Cladocopium goreaui</name>
    <dbReference type="NCBI Taxonomy" id="2562237"/>
    <lineage>
        <taxon>Eukaryota</taxon>
        <taxon>Sar</taxon>
        <taxon>Alveolata</taxon>
        <taxon>Dinophyceae</taxon>
        <taxon>Suessiales</taxon>
        <taxon>Symbiodiniaceae</taxon>
        <taxon>Cladocopium</taxon>
    </lineage>
</organism>
<reference evidence="2" key="1">
    <citation type="submission" date="2022-10" db="EMBL/GenBank/DDBJ databases">
        <authorList>
            <person name="Chen Y."/>
            <person name="Dougan E. K."/>
            <person name="Chan C."/>
            <person name="Rhodes N."/>
            <person name="Thang M."/>
        </authorList>
    </citation>
    <scope>NUCLEOTIDE SEQUENCE</scope>
</reference>
<reference evidence="3" key="2">
    <citation type="submission" date="2024-04" db="EMBL/GenBank/DDBJ databases">
        <authorList>
            <person name="Chen Y."/>
            <person name="Shah S."/>
            <person name="Dougan E. K."/>
            <person name="Thang M."/>
            <person name="Chan C."/>
        </authorList>
    </citation>
    <scope>NUCLEOTIDE SEQUENCE [LARGE SCALE GENOMIC DNA]</scope>
</reference>
<evidence type="ECO:0000313" key="3">
    <source>
        <dbReference type="EMBL" id="CAL1170762.1"/>
    </source>
</evidence>
<protein>
    <submittedName>
        <fullName evidence="2">Uncharacterized protein</fullName>
    </submittedName>
</protein>
<feature type="compositionally biased region" description="Polar residues" evidence="1">
    <location>
        <begin position="73"/>
        <end position="87"/>
    </location>
</feature>
<proteinExistence type="predicted"/>
<dbReference type="AlphaFoldDB" id="A0A9P1GM57"/>
<sequence>MSLRDLPSLLRRRASSTVRDGWKVIRPGRSRQSVSSTDLGPSEVNRLRQTALSKSAGKLKREDEAESFLPGTIGSSPTARLQRSSAAQVPDMPFPGEEMSSVPTPSTGSSGVLGALAPESPPSMLRSFAGLEHVTYFSDVQRPGSRPRPRPCFLHLEAAK</sequence>
<feature type="compositionally biased region" description="Polar residues" evidence="1">
    <location>
        <begin position="30"/>
        <end position="39"/>
    </location>
</feature>
<comment type="caution">
    <text evidence="2">The sequence shown here is derived from an EMBL/GenBank/DDBJ whole genome shotgun (WGS) entry which is preliminary data.</text>
</comment>
<dbReference type="EMBL" id="CAMXCT020006633">
    <property type="protein sequence ID" value="CAL1170762.1"/>
    <property type="molecule type" value="Genomic_DNA"/>
</dbReference>
<dbReference type="EMBL" id="CAMXCT030006633">
    <property type="protein sequence ID" value="CAL4804699.1"/>
    <property type="molecule type" value="Genomic_DNA"/>
</dbReference>
<feature type="compositionally biased region" description="Low complexity" evidence="1">
    <location>
        <begin position="100"/>
        <end position="112"/>
    </location>
</feature>
<feature type="region of interest" description="Disordered" evidence="1">
    <location>
        <begin position="1"/>
        <end position="118"/>
    </location>
</feature>
<evidence type="ECO:0000256" key="1">
    <source>
        <dbReference type="SAM" id="MobiDB-lite"/>
    </source>
</evidence>